<feature type="chain" id="PRO_5023871020" evidence="2">
    <location>
        <begin position="22"/>
        <end position="194"/>
    </location>
</feature>
<protein>
    <submittedName>
        <fullName evidence="3">Uncharacterized protein</fullName>
    </submittedName>
</protein>
<evidence type="ECO:0000313" key="4">
    <source>
        <dbReference type="Proteomes" id="UP000327011"/>
    </source>
</evidence>
<dbReference type="AlphaFoldDB" id="A0A5J5K483"/>
<evidence type="ECO:0000256" key="1">
    <source>
        <dbReference type="SAM" id="MobiDB-lite"/>
    </source>
</evidence>
<name>A0A5J5K483_9ACTN</name>
<evidence type="ECO:0000313" key="3">
    <source>
        <dbReference type="EMBL" id="KAA9379233.1"/>
    </source>
</evidence>
<gene>
    <name evidence="3" type="ORF">F5972_13745</name>
</gene>
<feature type="compositionally biased region" description="Basic residues" evidence="1">
    <location>
        <begin position="175"/>
        <end position="194"/>
    </location>
</feature>
<feature type="region of interest" description="Disordered" evidence="1">
    <location>
        <begin position="170"/>
        <end position="194"/>
    </location>
</feature>
<proteinExistence type="predicted"/>
<dbReference type="EMBL" id="VYTZ01000004">
    <property type="protein sequence ID" value="KAA9379233.1"/>
    <property type="molecule type" value="Genomic_DNA"/>
</dbReference>
<dbReference type="Proteomes" id="UP000327011">
    <property type="component" value="Unassembled WGS sequence"/>
</dbReference>
<accession>A0A5J5K483</accession>
<keyword evidence="2" id="KW-0732">Signal</keyword>
<feature type="compositionally biased region" description="Basic and acidic residues" evidence="1">
    <location>
        <begin position="50"/>
        <end position="59"/>
    </location>
</feature>
<evidence type="ECO:0000256" key="2">
    <source>
        <dbReference type="SAM" id="SignalP"/>
    </source>
</evidence>
<dbReference type="RefSeq" id="WP_150933830.1">
    <property type="nucleotide sequence ID" value="NZ_VYTZ01000004.1"/>
</dbReference>
<sequence length="194" mass="19920">MIMFSATAALAATLIAGPAASADPRPPAALSGDIAGATADNPGAEAPAPRLDKGLDKGPDSGLDTVVSDPGYGPSGPDDSTEDSPGFTTTGYSPAYAPVAKPAVMPAVMPAVAPASLTGQAAPQAAQPKQAVYHLKGKDGVRHDVVVVPISDDPSKPITLPDFGFQKFKVTDKPRTHRPRAHKHHHRGKAHPHR</sequence>
<keyword evidence="4" id="KW-1185">Reference proteome</keyword>
<feature type="signal peptide" evidence="2">
    <location>
        <begin position="1"/>
        <end position="21"/>
    </location>
</feature>
<comment type="caution">
    <text evidence="3">The sequence shown here is derived from an EMBL/GenBank/DDBJ whole genome shotgun (WGS) entry which is preliminary data.</text>
</comment>
<organism evidence="3 4">
    <name type="scientific">Microbispora cellulosiformans</name>
    <dbReference type="NCBI Taxonomy" id="2614688"/>
    <lineage>
        <taxon>Bacteria</taxon>
        <taxon>Bacillati</taxon>
        <taxon>Actinomycetota</taxon>
        <taxon>Actinomycetes</taxon>
        <taxon>Streptosporangiales</taxon>
        <taxon>Streptosporangiaceae</taxon>
        <taxon>Microbispora</taxon>
    </lineage>
</organism>
<feature type="region of interest" description="Disordered" evidence="1">
    <location>
        <begin position="19"/>
        <end position="95"/>
    </location>
</feature>
<reference evidence="3 4" key="1">
    <citation type="submission" date="2019-09" db="EMBL/GenBank/DDBJ databases">
        <title>Screening of Novel Bioactive Compounds from Soil-Associated.</title>
        <authorList>
            <person name="Gong X."/>
        </authorList>
    </citation>
    <scope>NUCLEOTIDE SEQUENCE [LARGE SCALE GENOMIC DNA]</scope>
    <source>
        <strain evidence="3 4">Gxj-6</strain>
    </source>
</reference>